<dbReference type="SUPFAM" id="SSF52047">
    <property type="entry name" value="RNI-like"/>
    <property type="match status" value="1"/>
</dbReference>
<reference evidence="1 2" key="1">
    <citation type="journal article" date="2008" name="Nature">
        <title>The genome of Laccaria bicolor provides insights into mycorrhizal symbiosis.</title>
        <authorList>
            <person name="Martin F."/>
            <person name="Aerts A."/>
            <person name="Ahren D."/>
            <person name="Brun A."/>
            <person name="Danchin E.G.J."/>
            <person name="Duchaussoy F."/>
            <person name="Gibon J."/>
            <person name="Kohler A."/>
            <person name="Lindquist E."/>
            <person name="Pereda V."/>
            <person name="Salamov A."/>
            <person name="Shapiro H.J."/>
            <person name="Wuyts J."/>
            <person name="Blaudez D."/>
            <person name="Buee M."/>
            <person name="Brokstein P."/>
            <person name="Canbaeck B."/>
            <person name="Cohen D."/>
            <person name="Courty P.E."/>
            <person name="Coutinho P.M."/>
            <person name="Delaruelle C."/>
            <person name="Detter J.C."/>
            <person name="Deveau A."/>
            <person name="DiFazio S."/>
            <person name="Duplessis S."/>
            <person name="Fraissinet-Tachet L."/>
            <person name="Lucic E."/>
            <person name="Frey-Klett P."/>
            <person name="Fourrey C."/>
            <person name="Feussner I."/>
            <person name="Gay G."/>
            <person name="Grimwood J."/>
            <person name="Hoegger P.J."/>
            <person name="Jain P."/>
            <person name="Kilaru S."/>
            <person name="Labbe J."/>
            <person name="Lin Y.C."/>
            <person name="Legue V."/>
            <person name="Le Tacon F."/>
            <person name="Marmeisse R."/>
            <person name="Melayah D."/>
            <person name="Montanini B."/>
            <person name="Muratet M."/>
            <person name="Nehls U."/>
            <person name="Niculita-Hirzel H."/>
            <person name="Oudot-Le Secq M.P."/>
            <person name="Peter M."/>
            <person name="Quesneville H."/>
            <person name="Rajashekar B."/>
            <person name="Reich M."/>
            <person name="Rouhier N."/>
            <person name="Schmutz J."/>
            <person name="Yin T."/>
            <person name="Chalot M."/>
            <person name="Henrissat B."/>
            <person name="Kuees U."/>
            <person name="Lucas S."/>
            <person name="Van de Peer Y."/>
            <person name="Podila G.K."/>
            <person name="Polle A."/>
            <person name="Pukkila P.J."/>
            <person name="Richardson P.M."/>
            <person name="Rouze P."/>
            <person name="Sanders I.R."/>
            <person name="Stajich J.E."/>
            <person name="Tunlid A."/>
            <person name="Tuskan G."/>
            <person name="Grigoriev I.V."/>
        </authorList>
    </citation>
    <scope>NUCLEOTIDE SEQUENCE [LARGE SCALE GENOMIC DNA]</scope>
    <source>
        <strain evidence="2">S238N-H82 / ATCC MYA-4686</strain>
    </source>
</reference>
<dbReference type="Proteomes" id="UP000001194">
    <property type="component" value="Unassembled WGS sequence"/>
</dbReference>
<dbReference type="InterPro" id="IPR032675">
    <property type="entry name" value="LRR_dom_sf"/>
</dbReference>
<evidence type="ECO:0000313" key="1">
    <source>
        <dbReference type="EMBL" id="EDR03452.1"/>
    </source>
</evidence>
<name>B0DPH1_LACBS</name>
<dbReference type="KEGG" id="lbc:LACBIDRAFT_295214"/>
<dbReference type="EMBL" id="DS547124">
    <property type="protein sequence ID" value="EDR03452.1"/>
    <property type="molecule type" value="Genomic_DNA"/>
</dbReference>
<evidence type="ECO:0000313" key="2">
    <source>
        <dbReference type="Proteomes" id="UP000001194"/>
    </source>
</evidence>
<dbReference type="GeneID" id="6081485"/>
<sequence length="696" mass="78592">MAEQLPDELLKEILSPLLDVSEEKFLDSSELAKSPFSLSPLSSSVVLEVCKSWLRVSTPLLYRVVVLRSNAQAKALERALKSNKSFGLFIKKLRVEGGYGGAMKTIIQASPNIAHLWITLALRSEGNVSGLCLSLSSINPSHVTLHDSRYEARNAQVFKLAETLRNCLEKWTKLTTVDLPYLSDHRAALRADSLAQSLVVSKSLKTVNALTRTYYSVPSWLRILGDSTTLESIHLLPTTFASFLSQLQQLPRLQSLVVFEEVSPRGSRSSMEFEPSNDSSLGPTLIPSNFTFSPMRVTPLLHVSQDLRDRVWDLVIQFAIGINALEDERLPTSGDSLTWNKTRFALCRVSKYFKTLVEPYLYAYPIFRGMDSIRGFAARLKEDPSLRTRLRALYMSGYTFYPQDDIQDTLQQTFEDGAVAHQNKMAVVRVIGLGGARYCTRIRWDVFESMASASGPTIVSLRNLHIESPTKKRQNPSVFSKFSALRILAGAVLVEFSESPKNINRDNLPNLEHLELMAASPSCLKVLSVMKLPMLHTMSLPSSKGKALLFLESHGSKLRVLDIELEHEVKAENLSVFDLCPNLVSLTMRVFKNTQGLLNPASQFKQLKLTKIVLLKNPAINYKRFDHKIHASFFEAIDAKKNFPVLQEIQVDFCEWPTLEHEIKKSVWPRWAEHLATHNIRLTDKDGRHWRPRLQS</sequence>
<dbReference type="InParanoid" id="B0DPH1"/>
<organism evidence="2">
    <name type="scientific">Laccaria bicolor (strain S238N-H82 / ATCC MYA-4686)</name>
    <name type="common">Bicoloured deceiver</name>
    <name type="synonym">Laccaria laccata var. bicolor</name>
    <dbReference type="NCBI Taxonomy" id="486041"/>
    <lineage>
        <taxon>Eukaryota</taxon>
        <taxon>Fungi</taxon>
        <taxon>Dikarya</taxon>
        <taxon>Basidiomycota</taxon>
        <taxon>Agaricomycotina</taxon>
        <taxon>Agaricomycetes</taxon>
        <taxon>Agaricomycetidae</taxon>
        <taxon>Agaricales</taxon>
        <taxon>Agaricineae</taxon>
        <taxon>Hydnangiaceae</taxon>
        <taxon>Laccaria</taxon>
    </lineage>
</organism>
<accession>B0DPH1</accession>
<gene>
    <name evidence="1" type="ORF">LACBIDRAFT_295214</name>
</gene>
<protein>
    <submittedName>
        <fullName evidence="1">Predicted protein</fullName>
    </submittedName>
</protein>
<proteinExistence type="predicted"/>
<dbReference type="OrthoDB" id="2786563at2759"/>
<dbReference type="HOGENOM" id="CLU_027521_0_0_1"/>
<keyword evidence="2" id="KW-1185">Reference proteome</keyword>
<dbReference type="AlphaFoldDB" id="B0DPH1"/>
<dbReference type="RefSeq" id="XP_001885908.1">
    <property type="nucleotide sequence ID" value="XM_001885873.1"/>
</dbReference>
<dbReference type="Gene3D" id="3.80.10.10">
    <property type="entry name" value="Ribonuclease Inhibitor"/>
    <property type="match status" value="1"/>
</dbReference>